<feature type="compositionally biased region" description="Polar residues" evidence="1">
    <location>
        <begin position="31"/>
        <end position="40"/>
    </location>
</feature>
<evidence type="ECO:0008006" key="4">
    <source>
        <dbReference type="Google" id="ProtNLM"/>
    </source>
</evidence>
<dbReference type="AlphaFoldDB" id="A0A6M8BDW2"/>
<feature type="compositionally biased region" description="Polar residues" evidence="1">
    <location>
        <begin position="214"/>
        <end position="229"/>
    </location>
</feature>
<evidence type="ECO:0000313" key="2">
    <source>
        <dbReference type="EMBL" id="QKD82470.1"/>
    </source>
</evidence>
<dbReference type="RefSeq" id="WP_172355298.1">
    <property type="nucleotide sequence ID" value="NZ_CP053661.1"/>
</dbReference>
<evidence type="ECO:0000256" key="1">
    <source>
        <dbReference type="SAM" id="MobiDB-lite"/>
    </source>
</evidence>
<feature type="compositionally biased region" description="Polar residues" evidence="1">
    <location>
        <begin position="1"/>
        <end position="19"/>
    </location>
</feature>
<keyword evidence="3" id="KW-1185">Reference proteome</keyword>
<sequence length="436" mass="45124">MSQPTSAQSPALESRNSQELADRESRAIATTRVSGASSVATEADRFSIEQYADQLMDELFSDLHEALEQGRPVSTELPEELAASRTPTPVSVTDVTIPPVLATVSQAQRQDGSTNVPDAGVTRDPTFVPELNPEPALIPQFDQSSGQSSVQSSGQVAVDSSPEDELVAAALMPRPTGVKHKSLDGLLALLVCGSLAAAVALWYAMQGRWQQANAPDTAGSSEVATQPASPENREFLDYIQRSLRVLEQRSARRQAETAGTEGNLPSVAVAGNPAATNSAPTDPLIVPVYRPPADMALPGRSGGNSSGSSGGSSGGNGFPSLPGFNLPGRSPAVSTVPLPTTAPAAPSAASSTDSTTDTPAAAPNIAAVSTHTLVGVLELSDPARSAALFEINGTTHRVQVGEPIGASGWTLVSVKGNEVMVRRNGDVRSIYTGQQF</sequence>
<feature type="compositionally biased region" description="Low complexity" evidence="1">
    <location>
        <begin position="330"/>
        <end position="360"/>
    </location>
</feature>
<evidence type="ECO:0000313" key="3">
    <source>
        <dbReference type="Proteomes" id="UP000505210"/>
    </source>
</evidence>
<feature type="region of interest" description="Disordered" evidence="1">
    <location>
        <begin position="214"/>
        <end position="233"/>
    </location>
</feature>
<organism evidence="2 3">
    <name type="scientific">Thermoleptolyngbya sichuanensis A183</name>
    <dbReference type="NCBI Taxonomy" id="2737172"/>
    <lineage>
        <taxon>Bacteria</taxon>
        <taxon>Bacillati</taxon>
        <taxon>Cyanobacteriota</taxon>
        <taxon>Cyanophyceae</taxon>
        <taxon>Oculatellales</taxon>
        <taxon>Oculatellaceae</taxon>
        <taxon>Thermoleptolyngbya</taxon>
        <taxon>Thermoleptolyngbya sichuanensis</taxon>
    </lineage>
</organism>
<name>A0A6M8BDW2_9CYAN</name>
<accession>A0A6M8BDW2</accession>
<gene>
    <name evidence="2" type="ORF">HPC62_10025</name>
</gene>
<dbReference type="Gene3D" id="2.30.30.830">
    <property type="match status" value="1"/>
</dbReference>
<feature type="region of interest" description="Disordered" evidence="1">
    <location>
        <begin position="1"/>
        <end position="45"/>
    </location>
</feature>
<protein>
    <recommendedName>
        <fullName evidence="4">Type II secretion system protein GspC N-terminal domain-containing protein</fullName>
    </recommendedName>
</protein>
<feature type="compositionally biased region" description="Gly residues" evidence="1">
    <location>
        <begin position="300"/>
        <end position="317"/>
    </location>
</feature>
<feature type="region of interest" description="Disordered" evidence="1">
    <location>
        <begin position="250"/>
        <end position="360"/>
    </location>
</feature>
<dbReference type="EMBL" id="CP053661">
    <property type="protein sequence ID" value="QKD82470.1"/>
    <property type="molecule type" value="Genomic_DNA"/>
</dbReference>
<reference evidence="2 3" key="1">
    <citation type="submission" date="2020-05" db="EMBL/GenBank/DDBJ databases">
        <title>Complete genome sequence of of a novel Thermoleptolyngbya strain isolated from hot springs of Ganzi, Sichuan China.</title>
        <authorList>
            <person name="Tang J."/>
            <person name="Daroch M."/>
            <person name="Li L."/>
            <person name="Waleron K."/>
            <person name="Waleron M."/>
            <person name="Waleron M."/>
        </authorList>
    </citation>
    <scope>NUCLEOTIDE SEQUENCE [LARGE SCALE GENOMIC DNA]</scope>
    <source>
        <strain evidence="2 3">PKUAC-SCTA183</strain>
    </source>
</reference>
<dbReference type="Proteomes" id="UP000505210">
    <property type="component" value="Chromosome"/>
</dbReference>
<dbReference type="KEGG" id="theu:HPC62_10025"/>
<proteinExistence type="predicted"/>